<reference evidence="2 3" key="1">
    <citation type="journal article" date="2014" name="Emerg. Infect. Dis.">
        <title>High-level Relatedness among Mycobacterium abscessus subsp. massiliense Strains from Widely Separated Outbreaks.</title>
        <authorList>
            <person name="Tettelin H."/>
            <person name="Davidson R.M."/>
            <person name="Agrawal S."/>
            <person name="Aitken M.L."/>
            <person name="Shallom S."/>
            <person name="Hasan N.A."/>
            <person name="Strong M."/>
            <person name="Nogueira de Moura V.C."/>
            <person name="De Groote M.A."/>
            <person name="Duarte R.S."/>
            <person name="Hine E."/>
            <person name="Parankush S."/>
            <person name="Su Q."/>
            <person name="Daugherty S.C."/>
            <person name="Fraser C.M."/>
            <person name="Brown-Elliott B.A."/>
            <person name="Wallace R.J.Jr."/>
            <person name="Holland S.M."/>
            <person name="Sampaio E.P."/>
            <person name="Olivier K.N."/>
            <person name="Jackson M."/>
            <person name="Zelazny A.M."/>
        </authorList>
    </citation>
    <scope>NUCLEOTIDE SEQUENCE [LARGE SCALE GENOMIC DNA]</scope>
    <source>
        <strain evidence="2 3">MAB_091912_2446</strain>
    </source>
</reference>
<proteinExistence type="predicted"/>
<organism evidence="2 3">
    <name type="scientific">Mycobacteroides abscessus MAB_091912_2446</name>
    <dbReference type="NCBI Taxonomy" id="1335414"/>
    <lineage>
        <taxon>Bacteria</taxon>
        <taxon>Bacillati</taxon>
        <taxon>Actinomycetota</taxon>
        <taxon>Actinomycetes</taxon>
        <taxon>Mycobacteriales</taxon>
        <taxon>Mycobacteriaceae</taxon>
        <taxon>Mycobacteroides</taxon>
        <taxon>Mycobacteroides abscessus</taxon>
    </lineage>
</organism>
<evidence type="ECO:0000313" key="3">
    <source>
        <dbReference type="Proteomes" id="UP000018502"/>
    </source>
</evidence>
<dbReference type="Proteomes" id="UP000018502">
    <property type="component" value="Unassembled WGS sequence"/>
</dbReference>
<name>A0A829MH54_9MYCO</name>
<evidence type="ECO:0000313" key="2">
    <source>
        <dbReference type="EMBL" id="ESV63756.1"/>
    </source>
</evidence>
<evidence type="ECO:0000256" key="1">
    <source>
        <dbReference type="SAM" id="MobiDB-lite"/>
    </source>
</evidence>
<accession>A0A829MH54</accession>
<comment type="caution">
    <text evidence="2">The sequence shown here is derived from an EMBL/GenBank/DDBJ whole genome shotgun (WGS) entry which is preliminary data.</text>
</comment>
<dbReference type="EMBL" id="AYTF01000001">
    <property type="protein sequence ID" value="ESV63756.1"/>
    <property type="molecule type" value="Genomic_DNA"/>
</dbReference>
<protein>
    <submittedName>
        <fullName evidence="2">Uncharacterized protein</fullName>
    </submittedName>
</protein>
<feature type="region of interest" description="Disordered" evidence="1">
    <location>
        <begin position="20"/>
        <end position="43"/>
    </location>
</feature>
<dbReference type="AlphaFoldDB" id="A0A829MH54"/>
<gene>
    <name evidence="2" type="ORF">L833_1134</name>
</gene>
<sequence>MGLSGWALARWEDMITSISSPSPSASHMYSEHRGAGAAVRRVS</sequence>